<reference evidence="8" key="1">
    <citation type="submission" date="2011-01" db="EMBL/GenBank/DDBJ databases">
        <title>Complete sequence of chromosome of Acidobacterium sp. MP5ACTX9.</title>
        <authorList>
            <consortium name="US DOE Joint Genome Institute"/>
            <person name="Lucas S."/>
            <person name="Copeland A."/>
            <person name="Lapidus A."/>
            <person name="Cheng J.-F."/>
            <person name="Goodwin L."/>
            <person name="Pitluck S."/>
            <person name="Teshima H."/>
            <person name="Detter J.C."/>
            <person name="Han C."/>
            <person name="Tapia R."/>
            <person name="Land M."/>
            <person name="Hauser L."/>
            <person name="Kyrpides N."/>
            <person name="Ivanova N."/>
            <person name="Ovchinnikova G."/>
            <person name="Pagani I."/>
            <person name="Rawat S.R."/>
            <person name="Mannisto M."/>
            <person name="Haggblom M.M."/>
            <person name="Woyke T."/>
        </authorList>
    </citation>
    <scope>NUCLEOTIDE SEQUENCE [LARGE SCALE GENOMIC DNA]</scope>
    <source>
        <strain evidence="8">MP5ACTX9</strain>
    </source>
</reference>
<dbReference type="eggNOG" id="COG1651">
    <property type="taxonomic scope" value="Bacteria"/>
</dbReference>
<protein>
    <submittedName>
        <fullName evidence="7">DSBA oxidoreductase</fullName>
    </submittedName>
</protein>
<evidence type="ECO:0000256" key="3">
    <source>
        <dbReference type="ARBA" id="ARBA00023002"/>
    </source>
</evidence>
<evidence type="ECO:0000259" key="6">
    <source>
        <dbReference type="PROSITE" id="PS51352"/>
    </source>
</evidence>
<dbReference type="STRING" id="1198114.AciX9_1252"/>
<feature type="domain" description="Thioredoxin" evidence="6">
    <location>
        <begin position="1"/>
        <end position="174"/>
    </location>
</feature>
<dbReference type="SUPFAM" id="SSF52833">
    <property type="entry name" value="Thioredoxin-like"/>
    <property type="match status" value="1"/>
</dbReference>
<dbReference type="Gene3D" id="3.40.30.10">
    <property type="entry name" value="Glutaredoxin"/>
    <property type="match status" value="1"/>
</dbReference>
<evidence type="ECO:0000313" key="8">
    <source>
        <dbReference type="Proteomes" id="UP000000343"/>
    </source>
</evidence>
<dbReference type="RefSeq" id="WP_013579637.1">
    <property type="nucleotide sequence ID" value="NC_015064.1"/>
</dbReference>
<organism evidence="8">
    <name type="scientific">Granulicella tundricola (strain ATCC BAA-1859 / DSM 23138 / MP5ACTX9)</name>
    <dbReference type="NCBI Taxonomy" id="1198114"/>
    <lineage>
        <taxon>Bacteria</taxon>
        <taxon>Pseudomonadati</taxon>
        <taxon>Acidobacteriota</taxon>
        <taxon>Terriglobia</taxon>
        <taxon>Terriglobales</taxon>
        <taxon>Acidobacteriaceae</taxon>
        <taxon>Granulicella</taxon>
    </lineage>
</organism>
<keyword evidence="2" id="KW-0732">Signal</keyword>
<gene>
    <name evidence="7" type="ordered locus">AciX9_1252</name>
</gene>
<dbReference type="Proteomes" id="UP000000343">
    <property type="component" value="Chromosome"/>
</dbReference>
<comment type="similarity">
    <text evidence="1">Belongs to the thioredoxin family. DsbA subfamily.</text>
</comment>
<dbReference type="PANTHER" id="PTHR13887:SF14">
    <property type="entry name" value="DISULFIDE BOND FORMATION PROTEIN D"/>
    <property type="match status" value="1"/>
</dbReference>
<keyword evidence="4" id="KW-1015">Disulfide bond</keyword>
<dbReference type="GO" id="GO:0016491">
    <property type="term" value="F:oxidoreductase activity"/>
    <property type="evidence" value="ECO:0007669"/>
    <property type="project" value="UniProtKB-KW"/>
</dbReference>
<dbReference type="Pfam" id="PF13462">
    <property type="entry name" value="Thioredoxin_4"/>
    <property type="match status" value="1"/>
</dbReference>
<evidence type="ECO:0000256" key="1">
    <source>
        <dbReference type="ARBA" id="ARBA00005791"/>
    </source>
</evidence>
<dbReference type="HOGENOM" id="CLU_000288_47_7_0"/>
<dbReference type="InterPro" id="IPR012336">
    <property type="entry name" value="Thioredoxin-like_fold"/>
</dbReference>
<dbReference type="EMBL" id="CP002480">
    <property type="protein sequence ID" value="ADW68314.1"/>
    <property type="molecule type" value="Genomic_DNA"/>
</dbReference>
<keyword evidence="3" id="KW-0560">Oxidoreductase</keyword>
<dbReference type="OrthoDB" id="117402at2"/>
<keyword evidence="8" id="KW-1185">Reference proteome</keyword>
<dbReference type="AlphaFoldDB" id="E8X550"/>
<dbReference type="PaxDb" id="1198114-AciX9_1252"/>
<dbReference type="PROSITE" id="PS51352">
    <property type="entry name" value="THIOREDOXIN_2"/>
    <property type="match status" value="1"/>
</dbReference>
<accession>E8X550</accession>
<evidence type="ECO:0000256" key="2">
    <source>
        <dbReference type="ARBA" id="ARBA00022729"/>
    </source>
</evidence>
<evidence type="ECO:0000256" key="4">
    <source>
        <dbReference type="ARBA" id="ARBA00023157"/>
    </source>
</evidence>
<name>E8X550_GRATM</name>
<dbReference type="InterPro" id="IPR036249">
    <property type="entry name" value="Thioredoxin-like_sf"/>
</dbReference>
<evidence type="ECO:0000313" key="7">
    <source>
        <dbReference type="EMBL" id="ADW68314.1"/>
    </source>
</evidence>
<proteinExistence type="inferred from homology"/>
<evidence type="ECO:0000256" key="5">
    <source>
        <dbReference type="ARBA" id="ARBA00023284"/>
    </source>
</evidence>
<dbReference type="KEGG" id="acm:AciX9_1252"/>
<dbReference type="InterPro" id="IPR013766">
    <property type="entry name" value="Thioredoxin_domain"/>
</dbReference>
<sequence length="174" mass="19376">MPLTVPVGPKDHTQGPTDAPITLVEYGDFQCPSCGSAYTVVKKLQRHFGKRLRFVFRHFPLTDMHPMAEPAAEAAEYAATESEEKFWAMHDLLFENQQTLSTDLFADLAEELELDATKLEKAVHTHKFKSRIAADLESGDASGLTGTPTFYINGHQHKTAYDYTTLSEAIETAL</sequence>
<dbReference type="PANTHER" id="PTHR13887">
    <property type="entry name" value="GLUTATHIONE S-TRANSFERASE KAPPA"/>
    <property type="match status" value="1"/>
</dbReference>
<keyword evidence="5" id="KW-0676">Redox-active center</keyword>